<evidence type="ECO:0000256" key="3">
    <source>
        <dbReference type="ARBA" id="ARBA00022679"/>
    </source>
</evidence>
<accession>A0ABS5JXB3</accession>
<comment type="pathway">
    <text evidence="1 6 7">Protein modification; protein lipoylation via endogenous pathway; protein N(6)-(lipoyl)lysine from octanoyl-[acyl-carrier-protein]: step 1/2.</text>
</comment>
<dbReference type="PIRSF" id="PIRSF016262">
    <property type="entry name" value="LPLase"/>
    <property type="match status" value="1"/>
</dbReference>
<dbReference type="PANTHER" id="PTHR10993">
    <property type="entry name" value="OCTANOYLTRANSFERASE"/>
    <property type="match status" value="1"/>
</dbReference>
<comment type="similarity">
    <text evidence="6 7">Belongs to the LipB family.</text>
</comment>
<reference evidence="9 10" key="1">
    <citation type="journal article" date="2015" name="Int. J. Syst. Evol. Microbiol.">
        <title>Carboxylicivirga linearis sp. nov., isolated from a sea cucumber culture pond.</title>
        <authorList>
            <person name="Wang F.Q."/>
            <person name="Zhou Y.X."/>
            <person name="Lin X.Z."/>
            <person name="Chen G.J."/>
            <person name="Du Z.J."/>
        </authorList>
    </citation>
    <scope>NUCLEOTIDE SEQUENCE [LARGE SCALE GENOMIC DNA]</scope>
    <source>
        <strain evidence="9 10">FB218</strain>
    </source>
</reference>
<keyword evidence="4 6" id="KW-0012">Acyltransferase</keyword>
<evidence type="ECO:0000313" key="10">
    <source>
        <dbReference type="Proteomes" id="UP000708576"/>
    </source>
</evidence>
<dbReference type="InterPro" id="IPR004143">
    <property type="entry name" value="BPL_LPL_catalytic"/>
</dbReference>
<dbReference type="RefSeq" id="WP_212216793.1">
    <property type="nucleotide sequence ID" value="NZ_JAGUCO010000012.1"/>
</dbReference>
<dbReference type="Proteomes" id="UP000708576">
    <property type="component" value="Unassembled WGS sequence"/>
</dbReference>
<comment type="function">
    <text evidence="5 6 7">Catalyzes the transfer of endogenously produced octanoic acid from octanoyl-acyl-carrier-protein onto the lipoyl domains of lipoate-dependent enzymes. Lipoyl-ACP can also act as a substrate although octanoyl-ACP is likely to be the physiological substrate.</text>
</comment>
<keyword evidence="2 6" id="KW-0963">Cytoplasm</keyword>
<gene>
    <name evidence="6 9" type="primary">lipB</name>
    <name evidence="9" type="ORF">KEM10_14740</name>
</gene>
<comment type="caution">
    <text evidence="9">The sequence shown here is derived from an EMBL/GenBank/DDBJ whole genome shotgun (WGS) entry which is preliminary data.</text>
</comment>
<evidence type="ECO:0000256" key="7">
    <source>
        <dbReference type="PIRNR" id="PIRNR016262"/>
    </source>
</evidence>
<dbReference type="NCBIfam" id="TIGR00214">
    <property type="entry name" value="lipB"/>
    <property type="match status" value="1"/>
</dbReference>
<protein>
    <recommendedName>
        <fullName evidence="6 7">Octanoyltransferase</fullName>
        <ecNumber evidence="6 7">2.3.1.181</ecNumber>
    </recommendedName>
    <alternativeName>
        <fullName evidence="6">Lipoate-protein ligase B</fullName>
    </alternativeName>
    <alternativeName>
        <fullName evidence="6">Lipoyl/octanoyl transferase</fullName>
    </alternativeName>
    <alternativeName>
        <fullName evidence="6">Octanoyl-[acyl-carrier-protein]-protein N-octanoyltransferase</fullName>
    </alternativeName>
</protein>
<dbReference type="InterPro" id="IPR020605">
    <property type="entry name" value="Octanoyltransferase_CS"/>
</dbReference>
<evidence type="ECO:0000313" key="9">
    <source>
        <dbReference type="EMBL" id="MBS2099550.1"/>
    </source>
</evidence>
<evidence type="ECO:0000256" key="5">
    <source>
        <dbReference type="ARBA" id="ARBA00024732"/>
    </source>
</evidence>
<evidence type="ECO:0000256" key="4">
    <source>
        <dbReference type="ARBA" id="ARBA00023315"/>
    </source>
</evidence>
<dbReference type="EMBL" id="JAGUCO010000012">
    <property type="protein sequence ID" value="MBS2099550.1"/>
    <property type="molecule type" value="Genomic_DNA"/>
</dbReference>
<keyword evidence="10" id="KW-1185">Reference proteome</keyword>
<comment type="miscellaneous">
    <text evidence="6">In the reaction, the free carboxyl group of octanoic acid is attached via an amide linkage to the epsilon-amino group of a specific lysine residue of lipoyl domains of lipoate-dependent enzymes.</text>
</comment>
<dbReference type="GO" id="GO:0033819">
    <property type="term" value="F:lipoyl(octanoyl) transferase activity"/>
    <property type="evidence" value="ECO:0007669"/>
    <property type="project" value="UniProtKB-EC"/>
</dbReference>
<evidence type="ECO:0000256" key="6">
    <source>
        <dbReference type="HAMAP-Rule" id="MF_00013"/>
    </source>
</evidence>
<dbReference type="Gene3D" id="3.30.930.10">
    <property type="entry name" value="Bira Bifunctional Protein, Domain 2"/>
    <property type="match status" value="1"/>
</dbReference>
<feature type="binding site" evidence="6">
    <location>
        <begin position="176"/>
        <end position="178"/>
    </location>
    <ligand>
        <name>substrate</name>
    </ligand>
</feature>
<dbReference type="PANTHER" id="PTHR10993:SF12">
    <property type="entry name" value="OCTANOYLTRANSFERASE"/>
    <property type="match status" value="1"/>
</dbReference>
<dbReference type="Pfam" id="PF21948">
    <property type="entry name" value="LplA-B_cat"/>
    <property type="match status" value="1"/>
</dbReference>
<dbReference type="PROSITE" id="PS01313">
    <property type="entry name" value="LIPB"/>
    <property type="match status" value="1"/>
</dbReference>
<keyword evidence="3 6" id="KW-0808">Transferase</keyword>
<name>A0ABS5JXB3_9BACT</name>
<feature type="binding site" evidence="6">
    <location>
        <begin position="163"/>
        <end position="165"/>
    </location>
    <ligand>
        <name>substrate</name>
    </ligand>
</feature>
<feature type="binding site" evidence="6">
    <location>
        <begin position="90"/>
        <end position="97"/>
    </location>
    <ligand>
        <name>substrate</name>
    </ligand>
</feature>
<dbReference type="CDD" id="cd16444">
    <property type="entry name" value="LipB"/>
    <property type="match status" value="1"/>
</dbReference>
<evidence type="ECO:0000256" key="2">
    <source>
        <dbReference type="ARBA" id="ARBA00022490"/>
    </source>
</evidence>
<dbReference type="EC" id="2.3.1.181" evidence="6 7"/>
<evidence type="ECO:0000256" key="1">
    <source>
        <dbReference type="ARBA" id="ARBA00004821"/>
    </source>
</evidence>
<sequence length="235" mass="26692">MKSAITKFEDLGISDYKEVWDHQEELFTQVIDTKLFNREHPEDLKSITNHLIFVEHPHVYTLGKSGVQNNLLINEQFLNKINATFYKINRGGDITYHGPGQIVGYPIFDLEEMNLQVRSYIYNLEQAIIDTIAEFGINGERLDGATGVWLDTTVPSKARKICAIGVKASRYVSMHGFALNVNTDLSYFNHINPCGFVDKGVTSLQKELGKPVNLEEVKEILLKKISKIFNLELSK</sequence>
<proteinExistence type="inferred from homology"/>
<feature type="domain" description="BPL/LPL catalytic" evidence="8">
    <location>
        <begin position="45"/>
        <end position="233"/>
    </location>
</feature>
<evidence type="ECO:0000259" key="8">
    <source>
        <dbReference type="PROSITE" id="PS51733"/>
    </source>
</evidence>
<feature type="active site" description="Acyl-thioester intermediate" evidence="6">
    <location>
        <position position="194"/>
    </location>
</feature>
<dbReference type="HAMAP" id="MF_00013">
    <property type="entry name" value="LipB"/>
    <property type="match status" value="1"/>
</dbReference>
<dbReference type="PROSITE" id="PS51733">
    <property type="entry name" value="BPL_LPL_CATALYTIC"/>
    <property type="match status" value="1"/>
</dbReference>
<feature type="site" description="Lowers pKa of active site Cys" evidence="6">
    <location>
        <position position="160"/>
    </location>
</feature>
<comment type="subcellular location">
    <subcellularLocation>
        <location evidence="6">Cytoplasm</location>
    </subcellularLocation>
</comment>
<dbReference type="InterPro" id="IPR000544">
    <property type="entry name" value="Octanoyltransferase"/>
</dbReference>
<organism evidence="9 10">
    <name type="scientific">Carboxylicivirga linearis</name>
    <dbReference type="NCBI Taxonomy" id="1628157"/>
    <lineage>
        <taxon>Bacteria</taxon>
        <taxon>Pseudomonadati</taxon>
        <taxon>Bacteroidota</taxon>
        <taxon>Bacteroidia</taxon>
        <taxon>Marinilabiliales</taxon>
        <taxon>Marinilabiliaceae</taxon>
        <taxon>Carboxylicivirga</taxon>
    </lineage>
</organism>
<dbReference type="InterPro" id="IPR045864">
    <property type="entry name" value="aa-tRNA-synth_II/BPL/LPL"/>
</dbReference>
<dbReference type="NCBIfam" id="NF010925">
    <property type="entry name" value="PRK14345.1"/>
    <property type="match status" value="1"/>
</dbReference>
<comment type="catalytic activity">
    <reaction evidence="6 7">
        <text>octanoyl-[ACP] + L-lysyl-[protein] = N(6)-octanoyl-L-lysyl-[protein] + holo-[ACP] + H(+)</text>
        <dbReference type="Rhea" id="RHEA:17665"/>
        <dbReference type="Rhea" id="RHEA-COMP:9636"/>
        <dbReference type="Rhea" id="RHEA-COMP:9685"/>
        <dbReference type="Rhea" id="RHEA-COMP:9752"/>
        <dbReference type="Rhea" id="RHEA-COMP:9928"/>
        <dbReference type="ChEBI" id="CHEBI:15378"/>
        <dbReference type="ChEBI" id="CHEBI:29969"/>
        <dbReference type="ChEBI" id="CHEBI:64479"/>
        <dbReference type="ChEBI" id="CHEBI:78463"/>
        <dbReference type="ChEBI" id="CHEBI:78809"/>
        <dbReference type="EC" id="2.3.1.181"/>
    </reaction>
</comment>
<dbReference type="SUPFAM" id="SSF55681">
    <property type="entry name" value="Class II aaRS and biotin synthetases"/>
    <property type="match status" value="1"/>
</dbReference>